<dbReference type="AlphaFoldDB" id="A0A974PS95"/>
<accession>A0A974PS95</accession>
<sequence>MSRIRSGRLGLFRSRFAPAIAFCYFFLFCPESAHAIIRGARVDPKSAISNEIQRIGGTIQEKKGGKWIDVAHRTRTGLLVDSRTILTARHCIELSDENWRIRLSVYFQNPNGSETKATVVSPTPPLIWRHSPLIGQHPQMQKK</sequence>
<feature type="domain" description="Peptidase S1" evidence="1">
    <location>
        <begin position="59"/>
        <end position="119"/>
    </location>
</feature>
<gene>
    <name evidence="2" type="ORF">EZH22_11380</name>
</gene>
<protein>
    <submittedName>
        <fullName evidence="2">Trypsin-like serine protease</fullName>
    </submittedName>
</protein>
<keyword evidence="3" id="KW-1185">Reference proteome</keyword>
<dbReference type="GO" id="GO:0006508">
    <property type="term" value="P:proteolysis"/>
    <property type="evidence" value="ECO:0007669"/>
    <property type="project" value="UniProtKB-KW"/>
</dbReference>
<dbReference type="RefSeq" id="WP_203195736.1">
    <property type="nucleotide sequence ID" value="NZ_CP063362.1"/>
</dbReference>
<proteinExistence type="predicted"/>
<evidence type="ECO:0000313" key="2">
    <source>
        <dbReference type="EMBL" id="QRG08822.1"/>
    </source>
</evidence>
<dbReference type="KEGG" id="xdi:EZH22_11380"/>
<reference evidence="2 3" key="1">
    <citation type="submission" date="2020-10" db="EMBL/GenBank/DDBJ databases">
        <title>Degradation of 1,4-Dioxane by Xanthobacter sp. YN2, via a Novel Group-2 Soluble Di-Iron Monooxygenase.</title>
        <authorList>
            <person name="Ma F."/>
            <person name="Wang Y."/>
            <person name="Yang J."/>
            <person name="Guo H."/>
            <person name="Su D."/>
            <person name="Yu L."/>
        </authorList>
    </citation>
    <scope>NUCLEOTIDE SEQUENCE [LARGE SCALE GENOMIC DNA]</scope>
    <source>
        <strain evidence="2 3">YN2</strain>
    </source>
</reference>
<keyword evidence="2" id="KW-0378">Hydrolase</keyword>
<keyword evidence="2" id="KW-0645">Protease</keyword>
<dbReference type="EMBL" id="CP063362">
    <property type="protein sequence ID" value="QRG08822.1"/>
    <property type="molecule type" value="Genomic_DNA"/>
</dbReference>
<dbReference type="InterPro" id="IPR009003">
    <property type="entry name" value="Peptidase_S1_PA"/>
</dbReference>
<dbReference type="Pfam" id="PF00089">
    <property type="entry name" value="Trypsin"/>
    <property type="match status" value="1"/>
</dbReference>
<organism evidence="2 3">
    <name type="scientific">Xanthobacter dioxanivorans</name>
    <dbReference type="NCBI Taxonomy" id="2528964"/>
    <lineage>
        <taxon>Bacteria</taxon>
        <taxon>Pseudomonadati</taxon>
        <taxon>Pseudomonadota</taxon>
        <taxon>Alphaproteobacteria</taxon>
        <taxon>Hyphomicrobiales</taxon>
        <taxon>Xanthobacteraceae</taxon>
        <taxon>Xanthobacter</taxon>
    </lineage>
</organism>
<dbReference type="GO" id="GO:0004252">
    <property type="term" value="F:serine-type endopeptidase activity"/>
    <property type="evidence" value="ECO:0007669"/>
    <property type="project" value="InterPro"/>
</dbReference>
<name>A0A974PS95_9HYPH</name>
<dbReference type="SUPFAM" id="SSF50494">
    <property type="entry name" value="Trypsin-like serine proteases"/>
    <property type="match status" value="1"/>
</dbReference>
<dbReference type="Proteomes" id="UP000596427">
    <property type="component" value="Chromosome"/>
</dbReference>
<evidence type="ECO:0000313" key="3">
    <source>
        <dbReference type="Proteomes" id="UP000596427"/>
    </source>
</evidence>
<evidence type="ECO:0000259" key="1">
    <source>
        <dbReference type="Pfam" id="PF00089"/>
    </source>
</evidence>
<dbReference type="InterPro" id="IPR001254">
    <property type="entry name" value="Trypsin_dom"/>
</dbReference>